<evidence type="ECO:0000256" key="1">
    <source>
        <dbReference type="SAM" id="MobiDB-lite"/>
    </source>
</evidence>
<feature type="compositionally biased region" description="Low complexity" evidence="1">
    <location>
        <begin position="494"/>
        <end position="505"/>
    </location>
</feature>
<feature type="region of interest" description="Disordered" evidence="1">
    <location>
        <begin position="156"/>
        <end position="177"/>
    </location>
</feature>
<feature type="compositionally biased region" description="Polar residues" evidence="1">
    <location>
        <begin position="923"/>
        <end position="953"/>
    </location>
</feature>
<dbReference type="InterPro" id="IPR037508">
    <property type="entry name" value="Msb1/Mug8"/>
</dbReference>
<dbReference type="PANTHER" id="PTHR28093">
    <property type="entry name" value="MORPHOGENESIS-RELATED PROTEIN MSB1"/>
    <property type="match status" value="1"/>
</dbReference>
<feature type="region of interest" description="Disordered" evidence="1">
    <location>
        <begin position="410"/>
        <end position="435"/>
    </location>
</feature>
<organism evidence="2 3">
    <name type="scientific">Gymnopus androsaceus JB14</name>
    <dbReference type="NCBI Taxonomy" id="1447944"/>
    <lineage>
        <taxon>Eukaryota</taxon>
        <taxon>Fungi</taxon>
        <taxon>Dikarya</taxon>
        <taxon>Basidiomycota</taxon>
        <taxon>Agaricomycotina</taxon>
        <taxon>Agaricomycetes</taxon>
        <taxon>Agaricomycetidae</taxon>
        <taxon>Agaricales</taxon>
        <taxon>Marasmiineae</taxon>
        <taxon>Omphalotaceae</taxon>
        <taxon>Gymnopus</taxon>
    </lineage>
</organism>
<evidence type="ECO:0000313" key="3">
    <source>
        <dbReference type="Proteomes" id="UP000799118"/>
    </source>
</evidence>
<gene>
    <name evidence="2" type="ORF">BT96DRAFT_925916</name>
</gene>
<dbReference type="EMBL" id="ML769659">
    <property type="protein sequence ID" value="KAE9390396.1"/>
    <property type="molecule type" value="Genomic_DNA"/>
</dbReference>
<reference evidence="2" key="1">
    <citation type="journal article" date="2019" name="Environ. Microbiol.">
        <title>Fungal ecological strategies reflected in gene transcription - a case study of two litter decomposers.</title>
        <authorList>
            <person name="Barbi F."/>
            <person name="Kohler A."/>
            <person name="Barry K."/>
            <person name="Baskaran P."/>
            <person name="Daum C."/>
            <person name="Fauchery L."/>
            <person name="Ihrmark K."/>
            <person name="Kuo A."/>
            <person name="LaButti K."/>
            <person name="Lipzen A."/>
            <person name="Morin E."/>
            <person name="Grigoriev I.V."/>
            <person name="Henrissat B."/>
            <person name="Lindahl B."/>
            <person name="Martin F."/>
        </authorList>
    </citation>
    <scope>NUCLEOTIDE SEQUENCE</scope>
    <source>
        <strain evidence="2">JB14</strain>
    </source>
</reference>
<evidence type="ECO:0000313" key="2">
    <source>
        <dbReference type="EMBL" id="KAE9390396.1"/>
    </source>
</evidence>
<feature type="region of interest" description="Disordered" evidence="1">
    <location>
        <begin position="1084"/>
        <end position="1134"/>
    </location>
</feature>
<protein>
    <recommendedName>
        <fullName evidence="4">Meiotically up-regulated protein Msb1/Mug8 domain-containing protein</fullName>
    </recommendedName>
</protein>
<dbReference type="OrthoDB" id="3054289at2759"/>
<sequence>MPSLFSRSTRSHHPQTPPGPSSRVRTDASGQFLETSAGSSNTEGGSITSSGGHLSPYPTLTLSLTHLETLVSVVSETLDVSTPFVFSTDAMDLDAGRVRRLIDKFVGIVCSVGASAGKGAGAGREAFLDEARFAGPHELGMLLRWGLARVVRVETMPAPSSSTPPGTSTPSTATTQTLSPGALIPYLAYLNWAAEEHRLGYPPAHFAQLLDTMVKVPKQSVAPRSRCTPPTLAPLFGILVFGLDASASGLASSSSPNSSLATTLGSPSHPFTATYTSYLRSTHAMEHLLLSFIRWQDTPVSLGGGGIGVGGVPTRCKEWVMEYPRELSNHNAVLALMDGGGAHGERGALGPRQGAKTLRVVSVKRTVPVYDGDLVTSCGRWDQIGIGAGAGQPSSSYTYTLAGSEEWKRISPQLLNPSSKDKARDKEKLPPRYSDSYRKRMNIPVGVEPGVDPLALSMSRPRSSNSSYGNTSSTYGYRRGSYASTFTYGLGSALSGGSTPTSPSAPNGKDSSERFKTPTDAQWRLFESSGFLSSPSTLTPSGSASALKFDLTESAWKARLSLNSNQGGSGPSGREGVSWGDFVSAGFDAREGDRDGGVLTGTGAGETNYGVAGMASPGRGLWSAGSSGGGTEYLDTKGKPTDVGEFTLDTEEWDAALQEFGSLRDKDQEREKERERERERTGSFGLAKRLKKKGKPLPPFTHDTTPLLGTEALVEAAFVDVWVDLVCWGFAGGSTVGMEGIGFNTETALTLSRSIGATGKWDDEEREREQERERERERWRNDLFRECNWALVEFKALPSSKSTSSNANANANSPSLRINTNIGGCSSANASTSSDPRTSTSLLLFEEYVPREYRAQLAHQILGIHPSVILDPSANAIIATSPSSRIRFGSLFANSFNVSVSTASLNKKDKMGGGLFSRSMRTLTSSAPTSYNNPRNDTATPTPTPYDSRSGATPTPPCDSRNGSSTPQPTEFDAMLADGNNEAKVINLARDGSQRDSDLERTDYEVDCGARPISRTISLHGEDDEGDEGEYTGGGSSAWVLPEGAMSPGSAPPLPPVPTTPTAATSSTNLVPAEYHTVEFETRLMDGDDSADNDSDAYAGSGGENLNPGLGETHSLGSDEACGEGEAAFGEKGE</sequence>
<dbReference type="AlphaFoldDB" id="A0A6A4GY63"/>
<feature type="region of interest" description="Disordered" evidence="1">
    <location>
        <begin position="923"/>
        <end position="974"/>
    </location>
</feature>
<feature type="region of interest" description="Disordered" evidence="1">
    <location>
        <begin position="1047"/>
        <end position="1066"/>
    </location>
</feature>
<feature type="region of interest" description="Disordered" evidence="1">
    <location>
        <begin position="1"/>
        <end position="26"/>
    </location>
</feature>
<feature type="compositionally biased region" description="Pro residues" evidence="1">
    <location>
        <begin position="1050"/>
        <end position="1059"/>
    </location>
</feature>
<dbReference type="Proteomes" id="UP000799118">
    <property type="component" value="Unassembled WGS sequence"/>
</dbReference>
<feature type="compositionally biased region" description="Basic and acidic residues" evidence="1">
    <location>
        <begin position="662"/>
        <end position="681"/>
    </location>
</feature>
<dbReference type="PANTHER" id="PTHR28093:SF1">
    <property type="entry name" value="MORPHOGENESIS-RELATED PROTEIN MSB1"/>
    <property type="match status" value="1"/>
</dbReference>
<accession>A0A6A4GY63</accession>
<keyword evidence="3" id="KW-1185">Reference proteome</keyword>
<feature type="region of interest" description="Disordered" evidence="1">
    <location>
        <begin position="659"/>
        <end position="683"/>
    </location>
</feature>
<name>A0A6A4GY63_9AGAR</name>
<proteinExistence type="predicted"/>
<feature type="region of interest" description="Disordered" evidence="1">
    <location>
        <begin position="494"/>
        <end position="515"/>
    </location>
</feature>
<feature type="compositionally biased region" description="Basic and acidic residues" evidence="1">
    <location>
        <begin position="419"/>
        <end position="435"/>
    </location>
</feature>
<evidence type="ECO:0008006" key="4">
    <source>
        <dbReference type="Google" id="ProtNLM"/>
    </source>
</evidence>